<dbReference type="InterPro" id="IPR038605">
    <property type="entry name" value="Pba1_sf"/>
</dbReference>
<dbReference type="KEGG" id="cdu:CD36_34800"/>
<dbReference type="Gene3D" id="3.40.50.12120">
    <property type="entry name" value="POC1 chaperone"/>
    <property type="match status" value="1"/>
</dbReference>
<reference evidence="2 3" key="1">
    <citation type="journal article" date="2009" name="Genome Res.">
        <title>Comparative genomics of the fungal pathogens Candida dubliniensis and Candida albicans.</title>
        <authorList>
            <person name="Jackson A.P."/>
            <person name="Gamble J.A."/>
            <person name="Yeomans T."/>
            <person name="Moran G.P."/>
            <person name="Saunders D."/>
            <person name="Harris D."/>
            <person name="Aslett M."/>
            <person name="Barrell J.F."/>
            <person name="Butler G."/>
            <person name="Citiulo F."/>
            <person name="Coleman D.C."/>
            <person name="de Groot P.W.J."/>
            <person name="Goodwin T.J."/>
            <person name="Quail M.A."/>
            <person name="McQuillan J."/>
            <person name="Munro C.A."/>
            <person name="Pain A."/>
            <person name="Poulter R.T."/>
            <person name="Rajandream M.A."/>
            <person name="Renauld H."/>
            <person name="Spiering M.J."/>
            <person name="Tivey A."/>
            <person name="Gow N.A.R."/>
            <person name="Barrell B."/>
            <person name="Sullivan D.J."/>
            <person name="Berriman M."/>
        </authorList>
    </citation>
    <scope>NUCLEOTIDE SEQUENCE [LARGE SCALE GENOMIC DNA]</scope>
    <source>
        <strain evidence="3">CD36 / ATCC MYA-646 / CBS 7987 / NCPF 3949 / NRRL Y-17841</strain>
    </source>
</reference>
<dbReference type="HOGENOM" id="CLU_711711_0_0_1"/>
<proteinExistence type="predicted"/>
<organism evidence="2 3">
    <name type="scientific">Candida dubliniensis (strain CD36 / ATCC MYA-646 / CBS 7987 / NCPF 3949 / NRRL Y-17841)</name>
    <name type="common">Yeast</name>
    <dbReference type="NCBI Taxonomy" id="573826"/>
    <lineage>
        <taxon>Eukaryota</taxon>
        <taxon>Fungi</taxon>
        <taxon>Dikarya</taxon>
        <taxon>Ascomycota</taxon>
        <taxon>Saccharomycotina</taxon>
        <taxon>Pichiomycetes</taxon>
        <taxon>Debaryomycetaceae</taxon>
        <taxon>Candida/Lodderomyces clade</taxon>
        <taxon>Candida</taxon>
    </lineage>
</organism>
<dbReference type="OrthoDB" id="3980818at2759"/>
<dbReference type="CGD" id="CAL0000168235">
    <property type="gene designation" value="Cd36_34800"/>
</dbReference>
<dbReference type="VEuPathDB" id="FungiDB:CD36_34800"/>
<dbReference type="AlphaFoldDB" id="B9WMW6"/>
<protein>
    <submittedName>
        <fullName evidence="2">Uncharacterized protein</fullName>
    </submittedName>
</protein>
<dbReference type="Proteomes" id="UP000002605">
    <property type="component" value="Chromosome R"/>
</dbReference>
<accession>B9WMW6</accession>
<keyword evidence="3" id="KW-1185">Reference proteome</keyword>
<dbReference type="RefSeq" id="XP_002422425.1">
    <property type="nucleotide sequence ID" value="XM_002422380.1"/>
</dbReference>
<sequence length="388" mass="45116">MPIHEFKNSRHILDEEDENFEDEQFKQLQSIPIYDPSITIEIYEQIFDNNEIKSIVILPPHLSLFQNEFINIDARSIGSIIIEYPDLYPTNSLNSTTTSRRIRREQEIDPQFNQGEQLYRISNKRENINHKYYRELTIPIMYLENDIEIDNENEKCKDKGKNEDGNLGTSSTIPKGVLIITIPKLVNIFLNNVLARRITQTLNEWFKNLNWFVLAPGSNINDDNDYNHNYNFDYNYNYNYNHNQGNNYENNLENNQIGEMNDLFFAKLLIYKSINTFNQQDFETLNGIPDLLPPHTISGISAAMISQLSLYPNINTVGLVLNSLNGSSSSSSSSNFTRFELEAIIYIAYALRRLLCLNRKNGEEFIAGIFKRLQTIESLSNSNLRMYI</sequence>
<gene>
    <name evidence="1" type="ordered locus">Cd36_34800</name>
    <name evidence="2" type="ORF">CD36_34800</name>
</gene>
<dbReference type="EMBL" id="FM992695">
    <property type="protein sequence ID" value="CAX40432.1"/>
    <property type="molecule type" value="Genomic_DNA"/>
</dbReference>
<evidence type="ECO:0000313" key="1">
    <source>
        <dbReference type="CGD" id="CAL0000168235"/>
    </source>
</evidence>
<name>B9WMW6_CANDC</name>
<evidence type="ECO:0000313" key="2">
    <source>
        <dbReference type="EMBL" id="CAX40432.1"/>
    </source>
</evidence>
<evidence type="ECO:0000313" key="3">
    <source>
        <dbReference type="Proteomes" id="UP000002605"/>
    </source>
</evidence>
<dbReference type="GeneID" id="8049459"/>